<organism evidence="8 9">
    <name type="scientific">Iodidimonas nitroreducens</name>
    <dbReference type="NCBI Taxonomy" id="1236968"/>
    <lineage>
        <taxon>Bacteria</taxon>
        <taxon>Pseudomonadati</taxon>
        <taxon>Pseudomonadota</taxon>
        <taxon>Alphaproteobacteria</taxon>
        <taxon>Iodidimonadales</taxon>
        <taxon>Iodidimonadaceae</taxon>
        <taxon>Iodidimonas</taxon>
    </lineage>
</organism>
<gene>
    <name evidence="8" type="ORF">JCM17846_22060</name>
</gene>
<evidence type="ECO:0000256" key="3">
    <source>
        <dbReference type="ARBA" id="ARBA00023082"/>
    </source>
</evidence>
<dbReference type="InterPro" id="IPR036388">
    <property type="entry name" value="WH-like_DNA-bd_sf"/>
</dbReference>
<evidence type="ECO:0000313" key="9">
    <source>
        <dbReference type="Proteomes" id="UP000324996"/>
    </source>
</evidence>
<comment type="similarity">
    <text evidence="1">Belongs to the sigma-70 factor family. ECF subfamily.</text>
</comment>
<accession>A0A5A7N9W3</accession>
<evidence type="ECO:0000256" key="4">
    <source>
        <dbReference type="ARBA" id="ARBA00023163"/>
    </source>
</evidence>
<feature type="domain" description="RNA polymerase sigma factor 70 region 4 type 2" evidence="7">
    <location>
        <begin position="113"/>
        <end position="165"/>
    </location>
</feature>
<proteinExistence type="inferred from homology"/>
<dbReference type="PANTHER" id="PTHR43133:SF63">
    <property type="entry name" value="RNA POLYMERASE SIGMA FACTOR FECI-RELATED"/>
    <property type="match status" value="1"/>
</dbReference>
<evidence type="ECO:0000259" key="7">
    <source>
        <dbReference type="Pfam" id="PF08281"/>
    </source>
</evidence>
<dbReference type="Pfam" id="PF08281">
    <property type="entry name" value="Sigma70_r4_2"/>
    <property type="match status" value="1"/>
</dbReference>
<name>A0A5A7N9W3_9PROT</name>
<dbReference type="InterPro" id="IPR014284">
    <property type="entry name" value="RNA_pol_sigma-70_dom"/>
</dbReference>
<dbReference type="NCBIfam" id="TIGR02937">
    <property type="entry name" value="sigma70-ECF"/>
    <property type="match status" value="1"/>
</dbReference>
<dbReference type="GO" id="GO:0016987">
    <property type="term" value="F:sigma factor activity"/>
    <property type="evidence" value="ECO:0007669"/>
    <property type="project" value="UniProtKB-KW"/>
</dbReference>
<evidence type="ECO:0000313" key="8">
    <source>
        <dbReference type="EMBL" id="GER04524.1"/>
    </source>
</evidence>
<dbReference type="SUPFAM" id="SSF88946">
    <property type="entry name" value="Sigma2 domain of RNA polymerase sigma factors"/>
    <property type="match status" value="1"/>
</dbReference>
<keyword evidence="9" id="KW-1185">Reference proteome</keyword>
<dbReference type="Proteomes" id="UP000324996">
    <property type="component" value="Unassembled WGS sequence"/>
</dbReference>
<dbReference type="GO" id="GO:0006352">
    <property type="term" value="P:DNA-templated transcription initiation"/>
    <property type="evidence" value="ECO:0007669"/>
    <property type="project" value="InterPro"/>
</dbReference>
<dbReference type="InterPro" id="IPR007627">
    <property type="entry name" value="RNA_pol_sigma70_r2"/>
</dbReference>
<protein>
    <submittedName>
        <fullName evidence="8">RNA polymerase sigma factor</fullName>
    </submittedName>
</protein>
<dbReference type="RefSeq" id="WP_042083648.1">
    <property type="nucleotide sequence ID" value="NZ_BKCN01000011.1"/>
</dbReference>
<dbReference type="GO" id="GO:0003677">
    <property type="term" value="F:DNA binding"/>
    <property type="evidence" value="ECO:0007669"/>
    <property type="project" value="InterPro"/>
</dbReference>
<dbReference type="AlphaFoldDB" id="A0A5A7N9W3"/>
<reference evidence="8 9" key="1">
    <citation type="submission" date="2019-09" db="EMBL/GenBank/DDBJ databases">
        <title>NBRP : Genome information of microbial organism related human and environment.</title>
        <authorList>
            <person name="Hattori M."/>
            <person name="Oshima K."/>
            <person name="Inaba H."/>
            <person name="Suda W."/>
            <person name="Sakamoto M."/>
            <person name="Iino T."/>
            <person name="Kitahara M."/>
            <person name="Oshida Y."/>
            <person name="Iida T."/>
            <person name="Kudo T."/>
            <person name="Itoh T."/>
            <person name="Ohkuma M."/>
        </authorList>
    </citation>
    <scope>NUCLEOTIDE SEQUENCE [LARGE SCALE GENOMIC DNA]</scope>
    <source>
        <strain evidence="8 9">Q-1</strain>
    </source>
</reference>
<dbReference type="EMBL" id="BKCN01000011">
    <property type="protein sequence ID" value="GER04524.1"/>
    <property type="molecule type" value="Genomic_DNA"/>
</dbReference>
<dbReference type="Pfam" id="PF04542">
    <property type="entry name" value="Sigma70_r2"/>
    <property type="match status" value="1"/>
</dbReference>
<keyword evidence="3" id="KW-0731">Sigma factor</keyword>
<dbReference type="InterPro" id="IPR013249">
    <property type="entry name" value="RNA_pol_sigma70_r4_t2"/>
</dbReference>
<dbReference type="PANTHER" id="PTHR43133">
    <property type="entry name" value="RNA POLYMERASE ECF-TYPE SIGMA FACTO"/>
    <property type="match status" value="1"/>
</dbReference>
<evidence type="ECO:0000256" key="5">
    <source>
        <dbReference type="SAM" id="MobiDB-lite"/>
    </source>
</evidence>
<feature type="region of interest" description="Disordered" evidence="5">
    <location>
        <begin position="76"/>
        <end position="103"/>
    </location>
</feature>
<evidence type="ECO:0000256" key="2">
    <source>
        <dbReference type="ARBA" id="ARBA00023015"/>
    </source>
</evidence>
<keyword evidence="2" id="KW-0805">Transcription regulation</keyword>
<dbReference type="SUPFAM" id="SSF88659">
    <property type="entry name" value="Sigma3 and sigma4 domains of RNA polymerase sigma factors"/>
    <property type="match status" value="1"/>
</dbReference>
<comment type="caution">
    <text evidence="8">The sequence shown here is derived from an EMBL/GenBank/DDBJ whole genome shotgun (WGS) entry which is preliminary data.</text>
</comment>
<evidence type="ECO:0000256" key="1">
    <source>
        <dbReference type="ARBA" id="ARBA00010641"/>
    </source>
</evidence>
<dbReference type="Gene3D" id="1.10.1740.10">
    <property type="match status" value="1"/>
</dbReference>
<keyword evidence="4" id="KW-0804">Transcription</keyword>
<dbReference type="CDD" id="cd06171">
    <property type="entry name" value="Sigma70_r4"/>
    <property type="match status" value="1"/>
</dbReference>
<feature type="domain" description="RNA polymerase sigma-70 region 2" evidence="6">
    <location>
        <begin position="17"/>
        <end position="78"/>
    </location>
</feature>
<dbReference type="InterPro" id="IPR013325">
    <property type="entry name" value="RNA_pol_sigma_r2"/>
</dbReference>
<dbReference type="InterPro" id="IPR039425">
    <property type="entry name" value="RNA_pol_sigma-70-like"/>
</dbReference>
<dbReference type="Gene3D" id="1.10.10.10">
    <property type="entry name" value="Winged helix-like DNA-binding domain superfamily/Winged helix DNA-binding domain"/>
    <property type="match status" value="1"/>
</dbReference>
<evidence type="ECO:0000259" key="6">
    <source>
        <dbReference type="Pfam" id="PF04542"/>
    </source>
</evidence>
<sequence length="170" mass="19164">MSRQRNAELDRLVRTGNARLVRSLVGKLNHHQDAQDTAQDAYVRYLRMQNPGPISNLAAFIGKSARNLAIDKLRTRKRKRQIEPPSFDGEINDLAGPSSDDPERNLAARQQIDAISEAINALPPRCRQAFILHRFHGLSYDAIALELHVSKSSVEKYIIEALTACRKKIL</sequence>
<dbReference type="InterPro" id="IPR013324">
    <property type="entry name" value="RNA_pol_sigma_r3/r4-like"/>
</dbReference>